<dbReference type="SUPFAM" id="SSF74650">
    <property type="entry name" value="Galactose mutarotase-like"/>
    <property type="match status" value="1"/>
</dbReference>
<evidence type="ECO:0000259" key="4">
    <source>
        <dbReference type="Pfam" id="PF01074"/>
    </source>
</evidence>
<comment type="caution">
    <text evidence="5">The sequence shown here is derived from an EMBL/GenBank/DDBJ whole genome shotgun (WGS) entry which is preliminary data.</text>
</comment>
<accession>A0A543GBD0</accession>
<evidence type="ECO:0000256" key="2">
    <source>
        <dbReference type="ARBA" id="ARBA00022833"/>
    </source>
</evidence>
<dbReference type="GO" id="GO:0004559">
    <property type="term" value="F:alpha-mannosidase activity"/>
    <property type="evidence" value="ECO:0007669"/>
    <property type="project" value="InterPro"/>
</dbReference>
<dbReference type="InterPro" id="IPR050843">
    <property type="entry name" value="Glycosyl_Hydrlase_38"/>
</dbReference>
<dbReference type="Gene3D" id="3.20.110.10">
    <property type="entry name" value="Glycoside hydrolase 38, N terminal domain"/>
    <property type="match status" value="1"/>
</dbReference>
<keyword evidence="5" id="KW-0378">Hydrolase</keyword>
<dbReference type="RefSeq" id="WP_142096660.1">
    <property type="nucleotide sequence ID" value="NZ_VFPH01000001.1"/>
</dbReference>
<keyword evidence="6" id="KW-1185">Reference proteome</keyword>
<dbReference type="PANTHER" id="PTHR11607:SF3">
    <property type="entry name" value="LYSOSOMAL ALPHA-MANNOSIDASE"/>
    <property type="match status" value="1"/>
</dbReference>
<evidence type="ECO:0000256" key="1">
    <source>
        <dbReference type="ARBA" id="ARBA00001947"/>
    </source>
</evidence>
<evidence type="ECO:0000256" key="3">
    <source>
        <dbReference type="SAM" id="MobiDB-lite"/>
    </source>
</evidence>
<dbReference type="Proteomes" id="UP000319818">
    <property type="component" value="Unassembled WGS sequence"/>
</dbReference>
<proteinExistence type="predicted"/>
<dbReference type="GO" id="GO:0006013">
    <property type="term" value="P:mannose metabolic process"/>
    <property type="evidence" value="ECO:0007669"/>
    <property type="project" value="InterPro"/>
</dbReference>
<name>A0A543GBD0_9PSEU</name>
<evidence type="ECO:0000313" key="6">
    <source>
        <dbReference type="Proteomes" id="UP000319818"/>
    </source>
</evidence>
<keyword evidence="2" id="KW-0862">Zinc</keyword>
<gene>
    <name evidence="5" type="ORF">FB388_0648</name>
</gene>
<dbReference type="EMBL" id="VFPH01000001">
    <property type="protein sequence ID" value="TQM43304.1"/>
    <property type="molecule type" value="Genomic_DNA"/>
</dbReference>
<dbReference type="CDD" id="cd10791">
    <property type="entry name" value="GH38N_AMII_like_1"/>
    <property type="match status" value="1"/>
</dbReference>
<comment type="cofactor">
    <cofactor evidence="1">
        <name>Zn(2+)</name>
        <dbReference type="ChEBI" id="CHEBI:29105"/>
    </cofactor>
</comment>
<dbReference type="Pfam" id="PF01074">
    <property type="entry name" value="Glyco_hydro_38N"/>
    <property type="match status" value="1"/>
</dbReference>
<dbReference type="InterPro" id="IPR000602">
    <property type="entry name" value="Glyco_hydro_38_N"/>
</dbReference>
<dbReference type="OrthoDB" id="1049785at2"/>
<dbReference type="InterPro" id="IPR027291">
    <property type="entry name" value="Glyco_hydro_38_N_sf"/>
</dbReference>
<dbReference type="InterPro" id="IPR011330">
    <property type="entry name" value="Glyco_hydro/deAcase_b/a-brl"/>
</dbReference>
<dbReference type="GO" id="GO:0030246">
    <property type="term" value="F:carbohydrate binding"/>
    <property type="evidence" value="ECO:0007669"/>
    <property type="project" value="InterPro"/>
</dbReference>
<organism evidence="5 6">
    <name type="scientific">Pseudonocardia cypriaca</name>
    <dbReference type="NCBI Taxonomy" id="882449"/>
    <lineage>
        <taxon>Bacteria</taxon>
        <taxon>Bacillati</taxon>
        <taxon>Actinomycetota</taxon>
        <taxon>Actinomycetes</taxon>
        <taxon>Pseudonocardiales</taxon>
        <taxon>Pseudonocardiaceae</taxon>
        <taxon>Pseudonocardia</taxon>
    </lineage>
</organism>
<evidence type="ECO:0000313" key="5">
    <source>
        <dbReference type="EMBL" id="TQM43304.1"/>
    </source>
</evidence>
<dbReference type="AlphaFoldDB" id="A0A543GBD0"/>
<dbReference type="InterPro" id="IPR011013">
    <property type="entry name" value="Gal_mutarotase_sf_dom"/>
</dbReference>
<feature type="region of interest" description="Disordered" evidence="3">
    <location>
        <begin position="594"/>
        <end position="613"/>
    </location>
</feature>
<reference evidence="5 6" key="1">
    <citation type="submission" date="2019-06" db="EMBL/GenBank/DDBJ databases">
        <title>Sequencing the genomes of 1000 actinobacteria strains.</title>
        <authorList>
            <person name="Klenk H.-P."/>
        </authorList>
    </citation>
    <scope>NUCLEOTIDE SEQUENCE [LARGE SCALE GENOMIC DNA]</scope>
    <source>
        <strain evidence="5 6">DSM 45511</strain>
    </source>
</reference>
<feature type="domain" description="Glycoside hydrolase family 38 N-terminal" evidence="4">
    <location>
        <begin position="127"/>
        <end position="423"/>
    </location>
</feature>
<dbReference type="SUPFAM" id="SSF88713">
    <property type="entry name" value="Glycoside hydrolase/deacetylase"/>
    <property type="match status" value="1"/>
</dbReference>
<sequence>MTTKALIAATPWSAAKAKAGMVDFATAGRGTLGGRPVRVIAEQLLRGGPRRQAIRVEADGLADLRAGDVQLRTEGGSAVAAEGVDGPAGSLRLLVPAVDAPTTLRLAIPSLGDSAVDVALAPVREWTIHLVHHSHLDIGYTDPQGTVLAEHVAFLDSCLDLVRATADRPDEAKFRWAVESLWSFEQWVAARSPERVQEFVDYVRAGQIELTALPYNLHTDTCSTDELHELLRLARTVRDRYGVDFTSAMQTDVPGTVAGLPDALAQIGVRYLSVAHNWAGRSVPHLNGGQKLPRLFRWRSPAGNSVLVWMTDSPHGLAYMEGSVLGFDTSYDEVDGMLPAYLTALATKPYPFPPGMFGWHGDAVHDREPYPWDLLHLRVQGMFGDNAPPRLIMADTVARWNENWLYPRLRLSRNEDFFRDAEERLDGRIQEFEGDWGDWWVEGVGSGARPLAMTRKAQAAVTGAQTMSGMSALLGGEALADEAEHSDRVYRSISLFNEHTWGAGNPWTDGDEGFDSGEQQWHWKYAHGVHAQDDAATFTDHAAARLGEVLPESGDAVVTYYATNTAALPRTATVRLFVRESRVPLDRTLEVRDGRTGKPLPITVTGQQNPNHRDAGRIVSVHVPDVPPLGHVRLDVVSPDGEAEASAPVAAEHPDPLVIQNEHLRVRVDLSRACIGSIVELATGRELVNDDAVVGFNAYVYDTYTTAGGYNHQSNKTAVSPDLELLGSRTLARPAALIERVDTGVEQRLTYEFAADGVRWARTTLRLGRDQARLDIENRLSKPATMTKESAFFAFPFAAEDPVVRYEITGALTGDGLEHVPGAPQHMRAIRNWVSVADGEHAVAWATDEAPLVHPETIALPYAPFPDSTTPREPATVYSWVHNNVWDTNFPSQQGFTASVRYAVGVRRAGEALSASGLGIRTAADLTQPVHGVLATGPAEAEAGAERSLLALDDDRVRLVSASGADGSVLLRLQSYAEEPVALRVRVRVPVTGAWAATYLGDRGAELPVSDGVVTVDLPRMGSVAVALALGSGE</sequence>
<protein>
    <submittedName>
        <fullName evidence="5">Glycosyl hydrolase family 38</fullName>
    </submittedName>
</protein>
<dbReference type="PANTHER" id="PTHR11607">
    <property type="entry name" value="ALPHA-MANNOSIDASE"/>
    <property type="match status" value="1"/>
</dbReference>